<dbReference type="EMBL" id="FQ312005">
    <property type="protein sequence ID" value="CBW25925.1"/>
    <property type="molecule type" value="Genomic_DNA"/>
</dbReference>
<accession>E1WXW8</accession>
<dbReference type="KEGG" id="bmx:BMS_1041"/>
<dbReference type="AlphaFoldDB" id="E1WXW8"/>
<evidence type="ECO:0000313" key="2">
    <source>
        <dbReference type="Proteomes" id="UP000008963"/>
    </source>
</evidence>
<evidence type="ECO:0000313" key="1">
    <source>
        <dbReference type="EMBL" id="CBW25925.1"/>
    </source>
</evidence>
<sequence>MKKILIPLTFFLIGVGASYFAFNHQIVERKTSFQKDIDQIFDQNLSIEEINAKVFQLLFAYFAIDLRDIEQKINIKLSNDRENSRPEVIEKVVEKVVYLEQSNKEEVTEKPKIKKELTNKRVPLEKFNLSDFLKEALPILTKDKSFEKFNGNYKFIGNKNSGLRILVEIDNQFKLEKNSYVGVSKVDYYEIDKISDSMKVDGMPLNFLKNPKFPNYIVTRISLNRFIVLLVKEDFYNYGVQGAHFIKRGDSYEKDGLLRLESRE</sequence>
<dbReference type="STRING" id="862908.BMS_1041"/>
<name>E1WXW8_HALMS</name>
<reference evidence="2" key="1">
    <citation type="journal article" date="2013" name="ISME J.">
        <title>A small predatory core genome in the divergent marine Bacteriovorax marinus SJ and the terrestrial Bdellovibrio bacteriovorus.</title>
        <authorList>
            <person name="Crossman L.C."/>
            <person name="Chen H."/>
            <person name="Cerdeno-Tarraga A.M."/>
            <person name="Brooks K."/>
            <person name="Quail M.A."/>
            <person name="Pineiro S.A."/>
            <person name="Hobley L."/>
            <person name="Sockett R.E."/>
            <person name="Bentley S.D."/>
            <person name="Parkhill J."/>
            <person name="Williams H.N."/>
            <person name="Stine O.C."/>
        </authorList>
    </citation>
    <scope>NUCLEOTIDE SEQUENCE [LARGE SCALE GENOMIC DNA]</scope>
    <source>
        <strain evidence="2">ATCC BAA-682 / DSM 15412 / SJ</strain>
    </source>
</reference>
<dbReference type="HOGENOM" id="CLU_1052776_0_0_7"/>
<dbReference type="RefSeq" id="WP_014243709.1">
    <property type="nucleotide sequence ID" value="NC_016620.1"/>
</dbReference>
<dbReference type="Proteomes" id="UP000008963">
    <property type="component" value="Chromosome"/>
</dbReference>
<keyword evidence="2" id="KW-1185">Reference proteome</keyword>
<dbReference type="OrthoDB" id="10004756at2"/>
<proteinExistence type="predicted"/>
<organism evidence="1 2">
    <name type="scientific">Halobacteriovorax marinus (strain ATCC BAA-682 / DSM 15412 / SJ)</name>
    <name type="common">Bacteriovorax marinus</name>
    <dbReference type="NCBI Taxonomy" id="862908"/>
    <lineage>
        <taxon>Bacteria</taxon>
        <taxon>Pseudomonadati</taxon>
        <taxon>Bdellovibrionota</taxon>
        <taxon>Bacteriovoracia</taxon>
        <taxon>Bacteriovoracales</taxon>
        <taxon>Halobacteriovoraceae</taxon>
        <taxon>Halobacteriovorax</taxon>
    </lineage>
</organism>
<gene>
    <name evidence="1" type="ordered locus">BMS_1041</name>
</gene>
<protein>
    <submittedName>
        <fullName evidence="1">Exported protein</fullName>
    </submittedName>
</protein>
<dbReference type="PATRIC" id="fig|862908.3.peg.992"/>